<feature type="transmembrane region" description="Helical" evidence="2">
    <location>
        <begin position="250"/>
        <end position="272"/>
    </location>
</feature>
<feature type="transmembrane region" description="Helical" evidence="2">
    <location>
        <begin position="145"/>
        <end position="163"/>
    </location>
</feature>
<accession>A0A2N0VMF3</accession>
<sequence length="1004" mass="116644">MFAEHRTRNRFFAFISFLYAFIIYTLTVAPTTSFWDPAEYIAISHTLQIAHPPGSPFFAIVGRIVSMFVPAEFVALSINMISVTASAFTIMLLYLIVVRLIEEWRGNADDMDAIDKIGLYGGGLFAALTFTVTHTQWFNAVEAEMYASSMFFTALVVWMALRWSAHHDQPYSERWLILIAYMFGIGIGVHLLNLLALFFVAMIVYFKKREFTILSFLAMAGISVVGFLSVYPLTIIHLPNFAGRIGGMTYGLIGPMTFVIFIFAAIAFGLYYTHKKGMRIANMVLLAYTMIIIGYSSYALIMIRSQAEPPIDQNDPSEVQAFVNYLNRDQYGSAPLLKGNTYDNRTQNIDRSEETLFPRRHSSQPRHLEYYRNFDSDLGYFWEYQVNHMYLRYLNWNYIGREADIQDTGWYSGFSDTRHADNPANTPYFYLPFLFGLFGILYHFKNDWKRAFAVTALFFLTGLAIIFYLNQTPFEPRERDYAYVGSFFAYAIWVGIGLTGIMELVKQFAGNNKAVTYSVIGLSFIAVPFWMLTENWHTHDRSENYVPRDYAYNLLNSVEENAILFTNGDNDTFPLWYLQEVEGIRTDVRVVNLSLLNTEWYIKQLRDRQTHEALPLPIRLTDEEVDQMTSQLELHDPQEIVIPVNKELLTSVFEANPDQIENNPEGFSEIVSAGGADNQMLINQMLMATPYSLPVEELDNEVRFYLEGRPAGRDNQGNTRYYLQTQDRMILEILRQNQWLRPVYFANTVSRSGLMNLEPYFQFEGKAFRIMPIKRQVGSFGHVEPEVHADRLEKFEFNEWNSPDVYFDENVRRMLGNYRYGFTQLADAYLQQGDVEQAAYWLKYGEDMIPFRDIENDWTIAALYAFRYMRVDENERAVDLAEFIQERLMHDLRFDMRDLDRYEIRMENLDEEISQARAQANTGKAQSLQREQQRYSQQRDNVIEDVSFTVSRLTILQNIYFETDRTEKAEELAIEVNIMTDGRLPLPEDIEGSRQQIEQFGLGV</sequence>
<dbReference type="EMBL" id="PISP01000001">
    <property type="protein sequence ID" value="PKD45370.1"/>
    <property type="molecule type" value="Genomic_DNA"/>
</dbReference>
<dbReference type="PANTHER" id="PTHR16214">
    <property type="entry name" value="TRANSMEMBRANE PROTEIN 260"/>
    <property type="match status" value="1"/>
</dbReference>
<keyword evidence="2" id="KW-1133">Transmembrane helix</keyword>
<feature type="transmembrane region" description="Helical" evidence="2">
    <location>
        <begin position="451"/>
        <end position="469"/>
    </location>
</feature>
<evidence type="ECO:0000313" key="4">
    <source>
        <dbReference type="Proteomes" id="UP000233398"/>
    </source>
</evidence>
<dbReference type="OrthoDB" id="9807602at2"/>
<feature type="transmembrane region" description="Helical" evidence="2">
    <location>
        <begin position="481"/>
        <end position="502"/>
    </location>
</feature>
<evidence type="ECO:0000256" key="1">
    <source>
        <dbReference type="SAM" id="Coils"/>
    </source>
</evidence>
<organism evidence="3 4">
    <name type="scientific">Rhodohalobacter barkolensis</name>
    <dbReference type="NCBI Taxonomy" id="2053187"/>
    <lineage>
        <taxon>Bacteria</taxon>
        <taxon>Pseudomonadati</taxon>
        <taxon>Balneolota</taxon>
        <taxon>Balneolia</taxon>
        <taxon>Balneolales</taxon>
        <taxon>Balneolaceae</taxon>
        <taxon>Rhodohalobacter</taxon>
    </lineage>
</organism>
<feature type="coiled-coil region" evidence="1">
    <location>
        <begin position="892"/>
        <end position="945"/>
    </location>
</feature>
<evidence type="ECO:0000256" key="2">
    <source>
        <dbReference type="SAM" id="Phobius"/>
    </source>
</evidence>
<dbReference type="Pfam" id="PF11028">
    <property type="entry name" value="TMEM260-like"/>
    <property type="match status" value="1"/>
</dbReference>
<dbReference type="InterPro" id="IPR052724">
    <property type="entry name" value="GT117_domain-containing"/>
</dbReference>
<feature type="transmembrane region" description="Helical" evidence="2">
    <location>
        <begin position="213"/>
        <end position="238"/>
    </location>
</feature>
<name>A0A2N0VMF3_9BACT</name>
<feature type="transmembrane region" description="Helical" evidence="2">
    <location>
        <begin position="427"/>
        <end position="444"/>
    </location>
</feature>
<keyword evidence="2" id="KW-0812">Transmembrane</keyword>
<feature type="transmembrane region" description="Helical" evidence="2">
    <location>
        <begin position="12"/>
        <end position="35"/>
    </location>
</feature>
<feature type="transmembrane region" description="Helical" evidence="2">
    <location>
        <begin position="117"/>
        <end position="138"/>
    </location>
</feature>
<comment type="caution">
    <text evidence="3">The sequence shown here is derived from an EMBL/GenBank/DDBJ whole genome shotgun (WGS) entry which is preliminary data.</text>
</comment>
<reference evidence="3 4" key="1">
    <citation type="submission" date="2017-11" db="EMBL/GenBank/DDBJ databases">
        <title>Rhodohalobacter 15182 sp. nov., isolated from a salt lake.</title>
        <authorList>
            <person name="Han S."/>
        </authorList>
    </citation>
    <scope>NUCLEOTIDE SEQUENCE [LARGE SCALE GENOMIC DNA]</scope>
    <source>
        <strain evidence="3 4">15182</strain>
    </source>
</reference>
<dbReference type="InterPro" id="IPR021280">
    <property type="entry name" value="TMEM260-like"/>
</dbReference>
<feature type="transmembrane region" description="Helical" evidence="2">
    <location>
        <begin position="514"/>
        <end position="532"/>
    </location>
</feature>
<dbReference type="Proteomes" id="UP000233398">
    <property type="component" value="Unassembled WGS sequence"/>
</dbReference>
<evidence type="ECO:0000313" key="3">
    <source>
        <dbReference type="EMBL" id="PKD45370.1"/>
    </source>
</evidence>
<dbReference type="AlphaFoldDB" id="A0A2N0VMF3"/>
<protein>
    <submittedName>
        <fullName evidence="3">DUF2723 domain-containing protein</fullName>
    </submittedName>
</protein>
<keyword evidence="2" id="KW-0472">Membrane</keyword>
<feature type="transmembrane region" description="Helical" evidence="2">
    <location>
        <begin position="73"/>
        <end position="97"/>
    </location>
</feature>
<dbReference type="PANTHER" id="PTHR16214:SF3">
    <property type="entry name" value="TRANSMEMBRANE PROTEIN 260"/>
    <property type="match status" value="1"/>
</dbReference>
<keyword evidence="1" id="KW-0175">Coiled coil</keyword>
<gene>
    <name evidence="3" type="ORF">CWD77_04975</name>
</gene>
<feature type="transmembrane region" description="Helical" evidence="2">
    <location>
        <begin position="175"/>
        <end position="206"/>
    </location>
</feature>
<keyword evidence="4" id="KW-1185">Reference proteome</keyword>
<feature type="transmembrane region" description="Helical" evidence="2">
    <location>
        <begin position="284"/>
        <end position="303"/>
    </location>
</feature>
<proteinExistence type="predicted"/>